<evidence type="ECO:0000313" key="2">
    <source>
        <dbReference type="EMBL" id="PMD25080.1"/>
    </source>
</evidence>
<dbReference type="AlphaFoldDB" id="A0A2J6QFP2"/>
<dbReference type="EMBL" id="KZ613471">
    <property type="protein sequence ID" value="PMD25080.1"/>
    <property type="molecule type" value="Genomic_DNA"/>
</dbReference>
<sequence length="269" mass="29599">MPTPVACPSFPSEITITENGRRYWLYDRLLAEKCRPSQVAELPQTTRVPPAQHTLVRSPRDLGWDSATGHGAAARHGLGLSLLALQARHSRRTHTRTGQKSTGSIRAWRSPFLSFPQSPQSLALNMSKWQPISPANATVLLHTTPWDPCAPPFQRAKSAGSPSVPRRLKSPARPRLPPSSSMHVPGCRVLLTCNPLATSWLLLPTTHDPRPKTFADIFGGKGQGRGVQTRASASTSLERHVDLSYAYELNELLGLHYGVVVSINRFVRM</sequence>
<dbReference type="Proteomes" id="UP000235672">
    <property type="component" value="Unassembled WGS sequence"/>
</dbReference>
<organism evidence="2 3">
    <name type="scientific">Hyaloscypha hepaticicola</name>
    <dbReference type="NCBI Taxonomy" id="2082293"/>
    <lineage>
        <taxon>Eukaryota</taxon>
        <taxon>Fungi</taxon>
        <taxon>Dikarya</taxon>
        <taxon>Ascomycota</taxon>
        <taxon>Pezizomycotina</taxon>
        <taxon>Leotiomycetes</taxon>
        <taxon>Helotiales</taxon>
        <taxon>Hyaloscyphaceae</taxon>
        <taxon>Hyaloscypha</taxon>
    </lineage>
</organism>
<evidence type="ECO:0000313" key="3">
    <source>
        <dbReference type="Proteomes" id="UP000235672"/>
    </source>
</evidence>
<reference evidence="2 3" key="1">
    <citation type="submission" date="2016-05" db="EMBL/GenBank/DDBJ databases">
        <title>A degradative enzymes factory behind the ericoid mycorrhizal symbiosis.</title>
        <authorList>
            <consortium name="DOE Joint Genome Institute"/>
            <person name="Martino E."/>
            <person name="Morin E."/>
            <person name="Grelet G."/>
            <person name="Kuo A."/>
            <person name="Kohler A."/>
            <person name="Daghino S."/>
            <person name="Barry K."/>
            <person name="Choi C."/>
            <person name="Cichocki N."/>
            <person name="Clum A."/>
            <person name="Copeland A."/>
            <person name="Hainaut M."/>
            <person name="Haridas S."/>
            <person name="Labutti K."/>
            <person name="Lindquist E."/>
            <person name="Lipzen A."/>
            <person name="Khouja H.-R."/>
            <person name="Murat C."/>
            <person name="Ohm R."/>
            <person name="Olson A."/>
            <person name="Spatafora J."/>
            <person name="Veneault-Fourrey C."/>
            <person name="Henrissat B."/>
            <person name="Grigoriev I."/>
            <person name="Martin F."/>
            <person name="Perotto S."/>
        </authorList>
    </citation>
    <scope>NUCLEOTIDE SEQUENCE [LARGE SCALE GENOMIC DNA]</scope>
    <source>
        <strain evidence="2 3">UAMH 7357</strain>
    </source>
</reference>
<protein>
    <submittedName>
        <fullName evidence="2">Uncharacterized protein</fullName>
    </submittedName>
</protein>
<evidence type="ECO:0000256" key="1">
    <source>
        <dbReference type="SAM" id="MobiDB-lite"/>
    </source>
</evidence>
<gene>
    <name evidence="2" type="ORF">NA56DRAFT_699886</name>
</gene>
<keyword evidence="3" id="KW-1185">Reference proteome</keyword>
<proteinExistence type="predicted"/>
<feature type="region of interest" description="Disordered" evidence="1">
    <location>
        <begin position="152"/>
        <end position="181"/>
    </location>
</feature>
<accession>A0A2J6QFP2</accession>
<name>A0A2J6QFP2_9HELO</name>